<feature type="region of interest" description="Disordered" evidence="1">
    <location>
        <begin position="43"/>
        <end position="65"/>
    </location>
</feature>
<dbReference type="RefSeq" id="YP_009839122.1">
    <property type="nucleotide sequence ID" value="NC_048719.1"/>
</dbReference>
<name>A0A345GTK1_9CAUD</name>
<dbReference type="GeneID" id="55609330"/>
<gene>
    <name evidence="2" type="primary">188</name>
    <name evidence="2" type="ORF">SEA_ANNADREAMY_188</name>
</gene>
<dbReference type="EMBL" id="MH536811">
    <property type="protein sequence ID" value="AXG66273.1"/>
    <property type="molecule type" value="Genomic_DNA"/>
</dbReference>
<sequence>MIEEWENEGGFVYTTKYYLNETDDDDNWVEVTKEEFVRAERAAGFHNTMGRPDEPATGGFSSSSYRKRGRVRYITKDDE</sequence>
<accession>A0A345GTK1</accession>
<evidence type="ECO:0000256" key="1">
    <source>
        <dbReference type="SAM" id="MobiDB-lite"/>
    </source>
</evidence>
<proteinExistence type="predicted"/>
<reference evidence="2 3" key="1">
    <citation type="submission" date="2018-06" db="EMBL/GenBank/DDBJ databases">
        <authorList>
            <person name="Moussa A."/>
            <person name="Couoh J.M."/>
            <person name="Harbem L."/>
            <person name="Okocha J.C."/>
            <person name="Taylor D."/>
            <person name="Teutsch A.B."/>
            <person name="Smith B.R."/>
            <person name="Suri N."/>
            <person name="Layton S.R."/>
            <person name="Kim T."/>
            <person name="Hughes L.E."/>
            <person name="Garlena R.A."/>
            <person name="Russell D.A."/>
            <person name="Pope W.H."/>
            <person name="Jacobs-Sera D."/>
            <person name="Hatfull G.F."/>
        </authorList>
    </citation>
    <scope>NUCLEOTIDE SEQUENCE [LARGE SCALE GENOMIC DNA]</scope>
</reference>
<organism evidence="2 3">
    <name type="scientific">Streptomyces phage Annadreamy</name>
    <dbReference type="NCBI Taxonomy" id="2250335"/>
    <lineage>
        <taxon>Viruses</taxon>
        <taxon>Duplodnaviria</taxon>
        <taxon>Heunggongvirae</taxon>
        <taxon>Uroviricota</taxon>
        <taxon>Caudoviricetes</taxon>
        <taxon>Stanwilliamsviridae</taxon>
        <taxon>Loccivirinae</taxon>
        <taxon>Annadreamyvirus</taxon>
        <taxon>Annadreamyvirus annadreamy</taxon>
    </lineage>
</organism>
<protein>
    <submittedName>
        <fullName evidence="2">Uncharacterized protein</fullName>
    </submittedName>
</protein>
<keyword evidence="3" id="KW-1185">Reference proteome</keyword>
<dbReference type="Proteomes" id="UP000259354">
    <property type="component" value="Segment"/>
</dbReference>
<evidence type="ECO:0000313" key="2">
    <source>
        <dbReference type="EMBL" id="AXG66273.1"/>
    </source>
</evidence>
<dbReference type="KEGG" id="vg:55609330"/>
<evidence type="ECO:0000313" key="3">
    <source>
        <dbReference type="Proteomes" id="UP000259354"/>
    </source>
</evidence>